<feature type="compositionally biased region" description="Pro residues" evidence="1">
    <location>
        <begin position="1"/>
        <end position="19"/>
    </location>
</feature>
<dbReference type="WBParaSite" id="L893_g24028.t1">
    <property type="protein sequence ID" value="L893_g24028.t1"/>
    <property type="gene ID" value="L893_g24028"/>
</dbReference>
<evidence type="ECO:0000313" key="2">
    <source>
        <dbReference type="Proteomes" id="UP000095287"/>
    </source>
</evidence>
<dbReference type="AlphaFoldDB" id="A0A1I7Z8N3"/>
<name>A0A1I7Z8N3_9BILA</name>
<proteinExistence type="predicted"/>
<keyword evidence="2" id="KW-1185">Reference proteome</keyword>
<protein>
    <submittedName>
        <fullName evidence="3">Uncharacterized protein</fullName>
    </submittedName>
</protein>
<evidence type="ECO:0000256" key="1">
    <source>
        <dbReference type="SAM" id="MobiDB-lite"/>
    </source>
</evidence>
<reference evidence="3" key="1">
    <citation type="submission" date="2016-11" db="UniProtKB">
        <authorList>
            <consortium name="WormBaseParasite"/>
        </authorList>
    </citation>
    <scope>IDENTIFICATION</scope>
</reference>
<feature type="region of interest" description="Disordered" evidence="1">
    <location>
        <begin position="1"/>
        <end position="74"/>
    </location>
</feature>
<evidence type="ECO:0000313" key="3">
    <source>
        <dbReference type="WBParaSite" id="L893_g24028.t1"/>
    </source>
</evidence>
<accession>A0A1I7Z8N3</accession>
<organism evidence="2 3">
    <name type="scientific">Steinernema glaseri</name>
    <dbReference type="NCBI Taxonomy" id="37863"/>
    <lineage>
        <taxon>Eukaryota</taxon>
        <taxon>Metazoa</taxon>
        <taxon>Ecdysozoa</taxon>
        <taxon>Nematoda</taxon>
        <taxon>Chromadorea</taxon>
        <taxon>Rhabditida</taxon>
        <taxon>Tylenchina</taxon>
        <taxon>Panagrolaimomorpha</taxon>
        <taxon>Strongyloidoidea</taxon>
        <taxon>Steinernematidae</taxon>
        <taxon>Steinernema</taxon>
    </lineage>
</organism>
<sequence length="226" mass="25125">MGRPPLSPPAPISPSPPSYPTRLLSETLHTAPNATSEGRQGPSPRSPKVASFPGPSSERQNKSESAPINRPVDSRSPRSYKNICYLRRFLCNRLTDGAPLCFWQADLVCTLLLPAPRPGMWARRRTRVETPRRPGEVLDKCTMSRNDLRTTSHSDFGNLIRGSHFCSLNVICSEIINLKVLSDRPIEQTFKDMVPSSPQGTVEYGDYDDRGLVWLPSRSDALKPPS</sequence>
<dbReference type="Proteomes" id="UP000095287">
    <property type="component" value="Unplaced"/>
</dbReference>
<feature type="compositionally biased region" description="Polar residues" evidence="1">
    <location>
        <begin position="27"/>
        <end position="38"/>
    </location>
</feature>